<organism evidence="2 3">
    <name type="scientific">Blepharisma stoltei</name>
    <dbReference type="NCBI Taxonomy" id="1481888"/>
    <lineage>
        <taxon>Eukaryota</taxon>
        <taxon>Sar</taxon>
        <taxon>Alveolata</taxon>
        <taxon>Ciliophora</taxon>
        <taxon>Postciliodesmatophora</taxon>
        <taxon>Heterotrichea</taxon>
        <taxon>Heterotrichida</taxon>
        <taxon>Blepharismidae</taxon>
        <taxon>Blepharisma</taxon>
    </lineage>
</organism>
<evidence type="ECO:0000313" key="2">
    <source>
        <dbReference type="EMBL" id="CAG9310743.1"/>
    </source>
</evidence>
<protein>
    <submittedName>
        <fullName evidence="2">Uncharacterized protein</fullName>
    </submittedName>
</protein>
<accession>A0AAU9I5R1</accession>
<proteinExistence type="predicted"/>
<sequence>MLEDRKFNLSRIDYSFDEKIYTSFGDSETGLDTPEIARPKSRTPTLFHHRQMSLLRRKEKHTRKNNSKDFKPKTFKDLDSVINYLSTKTPEWHNLKAQLKNPAVGNNNQKLRVLSEGLCHEKKLGPGSYVSNTPTSGPSFRFSPTPRFTSTDEERADVLYPKSLYLSESRRVQINKLIKKNKNLSKFTPEEFKNLLSDKFKEKKEREYQIRKVKKFLDEKKHEEIKNKYLEKQKRFEQFKYKKDYDIIGKAWLVIAVSIGICTSLQCRFSKKIKTQKNKTRLNSLFRTVSKSIGRISRRMKTQKIQKAMETIKRLLVPYIRNRTQNKGHREAKMVCEIIDRMMFSKKIFSLIFYWRGKIKLVQKIWKDAYIIRKAKLKALKKLWQRIEKELHTKYIQVHGGTRSWVPPLVRNHFIKEFLRNHLIMYASESKSYHQKVDKITKEFLSSVIERDMEEWITGKKIYLQDKLPPKPILKLYTDKATMKSLVEKAEKSRLQWERIISAEKKILGKGDTRLKKDPINNLAKPVNDFEEDKEETTENEIAATQPTEGVEFSVDLSAEIFYDPPKRSKNHKKSRKKTVVKPKK</sequence>
<feature type="region of interest" description="Disordered" evidence="1">
    <location>
        <begin position="518"/>
        <end position="551"/>
    </location>
</feature>
<evidence type="ECO:0000256" key="1">
    <source>
        <dbReference type="SAM" id="MobiDB-lite"/>
    </source>
</evidence>
<feature type="compositionally biased region" description="Acidic residues" evidence="1">
    <location>
        <begin position="529"/>
        <end position="539"/>
    </location>
</feature>
<comment type="caution">
    <text evidence="2">The sequence shown here is derived from an EMBL/GenBank/DDBJ whole genome shotgun (WGS) entry which is preliminary data.</text>
</comment>
<dbReference type="AlphaFoldDB" id="A0AAU9I5R1"/>
<dbReference type="Proteomes" id="UP001162131">
    <property type="component" value="Unassembled WGS sequence"/>
</dbReference>
<feature type="compositionally biased region" description="Polar residues" evidence="1">
    <location>
        <begin position="129"/>
        <end position="138"/>
    </location>
</feature>
<reference evidence="2" key="1">
    <citation type="submission" date="2021-09" db="EMBL/GenBank/DDBJ databases">
        <authorList>
            <consortium name="AG Swart"/>
            <person name="Singh M."/>
            <person name="Singh A."/>
            <person name="Seah K."/>
            <person name="Emmerich C."/>
        </authorList>
    </citation>
    <scope>NUCLEOTIDE SEQUENCE</scope>
    <source>
        <strain evidence="2">ATCC30299</strain>
    </source>
</reference>
<evidence type="ECO:0000313" key="3">
    <source>
        <dbReference type="Proteomes" id="UP001162131"/>
    </source>
</evidence>
<keyword evidence="3" id="KW-1185">Reference proteome</keyword>
<gene>
    <name evidence="2" type="ORF">BSTOLATCC_MIC1583</name>
</gene>
<feature type="region of interest" description="Disordered" evidence="1">
    <location>
        <begin position="125"/>
        <end position="148"/>
    </location>
</feature>
<dbReference type="EMBL" id="CAJZBQ010000002">
    <property type="protein sequence ID" value="CAG9310743.1"/>
    <property type="molecule type" value="Genomic_DNA"/>
</dbReference>
<feature type="compositionally biased region" description="Basic residues" evidence="1">
    <location>
        <begin position="568"/>
        <end position="585"/>
    </location>
</feature>
<name>A0AAU9I5R1_9CILI</name>
<feature type="region of interest" description="Disordered" evidence="1">
    <location>
        <begin position="564"/>
        <end position="585"/>
    </location>
</feature>